<dbReference type="InterPro" id="IPR039777">
    <property type="entry name" value="IFRD"/>
</dbReference>
<sequence length="421" mass="47762">MSQRRGNGNIDDNDVICCRGSTMGRQECYNGLNKDNDDSGNSPILTKSIYWYFRQLDKKRASVREEALSGIVKVLVRQTGVHVVDFVENNFVTLVHYCFWCIRKSRVAKEMENAVYTIGLVAMITECVDTSHEVYLDVFSAVSNGLKSKVDIGKVLECLAIVTFFGAENSDETEKAMQLMWSFILSEPGSTMKKKHSPAVLPAAISAWTFLLTTLDGWRLSYKIWQGATSCFSNLLNNEDKSVCAAAHDALALISESNCVEKFSTEADDSKKLPVTITYNQKCQTHCETINGQKLKLSSWSQIIQMNYLRQFLGEDGFVNHMMKNENFHHIFEFSPETENSCSNMLYEPEREEVQVRYFHRPVPIQQDSSLLPSMSSENKQIVKRMTKSGNSSLSKARTMLLKKKRMVQDGENDLFAVDEE</sequence>
<dbReference type="SUPFAM" id="SSF48371">
    <property type="entry name" value="ARM repeat"/>
    <property type="match status" value="1"/>
</dbReference>
<protein>
    <recommendedName>
        <fullName evidence="2">Interferon-related developmental regulator N-terminal domain-containing protein</fullName>
    </recommendedName>
</protein>
<keyword evidence="5" id="KW-1185">Reference proteome</keyword>
<dbReference type="EMBL" id="JBBPBM010000002">
    <property type="protein sequence ID" value="KAK8596212.1"/>
    <property type="molecule type" value="Genomic_DNA"/>
</dbReference>
<feature type="domain" description="Interferon-related developmental regulator N-terminal" evidence="2">
    <location>
        <begin position="52"/>
        <end position="281"/>
    </location>
</feature>
<evidence type="ECO:0000313" key="5">
    <source>
        <dbReference type="Proteomes" id="UP001472677"/>
    </source>
</evidence>
<dbReference type="EMBL" id="JBBPBM010000002">
    <property type="protein sequence ID" value="KAK8596215.1"/>
    <property type="molecule type" value="Genomic_DNA"/>
</dbReference>
<dbReference type="PANTHER" id="PTHR12354:SF13">
    <property type="entry name" value="DEVELOPMENTAL REGULATOR FAMILY PROTEIN _ IFRD FAMILY PROTEIN, PUTATIVE-RELATED"/>
    <property type="match status" value="1"/>
</dbReference>
<dbReference type="InterPro" id="IPR007701">
    <property type="entry name" value="Interferon-rel_develop_reg_N"/>
</dbReference>
<gene>
    <name evidence="3" type="ORF">V6N12_064711</name>
    <name evidence="4" type="ORF">V6N12_064714</name>
</gene>
<name>A0ABR2G6N2_9ROSI</name>
<evidence type="ECO:0000259" key="2">
    <source>
        <dbReference type="Pfam" id="PF05004"/>
    </source>
</evidence>
<comment type="caution">
    <text evidence="4">The sequence shown here is derived from an EMBL/GenBank/DDBJ whole genome shotgun (WGS) entry which is preliminary data.</text>
</comment>
<comment type="similarity">
    <text evidence="1">Belongs to the IFRD family.</text>
</comment>
<evidence type="ECO:0000313" key="3">
    <source>
        <dbReference type="EMBL" id="KAK8596212.1"/>
    </source>
</evidence>
<dbReference type="PANTHER" id="PTHR12354">
    <property type="entry name" value="INTERFERON-RELATED DEVELOPMENTAL REGULATOR"/>
    <property type="match status" value="1"/>
</dbReference>
<evidence type="ECO:0000313" key="4">
    <source>
        <dbReference type="EMBL" id="KAK8596215.1"/>
    </source>
</evidence>
<organism evidence="4 5">
    <name type="scientific">Hibiscus sabdariffa</name>
    <name type="common">roselle</name>
    <dbReference type="NCBI Taxonomy" id="183260"/>
    <lineage>
        <taxon>Eukaryota</taxon>
        <taxon>Viridiplantae</taxon>
        <taxon>Streptophyta</taxon>
        <taxon>Embryophyta</taxon>
        <taxon>Tracheophyta</taxon>
        <taxon>Spermatophyta</taxon>
        <taxon>Magnoliopsida</taxon>
        <taxon>eudicotyledons</taxon>
        <taxon>Gunneridae</taxon>
        <taxon>Pentapetalae</taxon>
        <taxon>rosids</taxon>
        <taxon>malvids</taxon>
        <taxon>Malvales</taxon>
        <taxon>Malvaceae</taxon>
        <taxon>Malvoideae</taxon>
        <taxon>Hibiscus</taxon>
    </lineage>
</organism>
<reference evidence="4 5" key="1">
    <citation type="journal article" date="2024" name="G3 (Bethesda)">
        <title>Genome assembly of Hibiscus sabdariffa L. provides insights into metabolisms of medicinal natural products.</title>
        <authorList>
            <person name="Kim T."/>
        </authorList>
    </citation>
    <scope>NUCLEOTIDE SEQUENCE [LARGE SCALE GENOMIC DNA]</scope>
    <source>
        <strain evidence="4">TK-2024</strain>
        <tissue evidence="4">Old leaves</tissue>
    </source>
</reference>
<dbReference type="Proteomes" id="UP001472677">
    <property type="component" value="Unassembled WGS sequence"/>
</dbReference>
<proteinExistence type="inferred from homology"/>
<evidence type="ECO:0000256" key="1">
    <source>
        <dbReference type="ARBA" id="ARBA00008828"/>
    </source>
</evidence>
<accession>A0ABR2G6N2</accession>
<dbReference type="InterPro" id="IPR016024">
    <property type="entry name" value="ARM-type_fold"/>
</dbReference>
<dbReference type="Pfam" id="PF05004">
    <property type="entry name" value="IFRD"/>
    <property type="match status" value="1"/>
</dbReference>